<proteinExistence type="predicted"/>
<name>A0A2P2Q5S1_RHIMU</name>
<evidence type="ECO:0000313" key="1">
    <source>
        <dbReference type="EMBL" id="MBX62328.1"/>
    </source>
</evidence>
<dbReference type="AlphaFoldDB" id="A0A2P2Q5S1"/>
<organism evidence="1">
    <name type="scientific">Rhizophora mucronata</name>
    <name type="common">Asiatic mangrove</name>
    <dbReference type="NCBI Taxonomy" id="61149"/>
    <lineage>
        <taxon>Eukaryota</taxon>
        <taxon>Viridiplantae</taxon>
        <taxon>Streptophyta</taxon>
        <taxon>Embryophyta</taxon>
        <taxon>Tracheophyta</taxon>
        <taxon>Spermatophyta</taxon>
        <taxon>Magnoliopsida</taxon>
        <taxon>eudicotyledons</taxon>
        <taxon>Gunneridae</taxon>
        <taxon>Pentapetalae</taxon>
        <taxon>rosids</taxon>
        <taxon>fabids</taxon>
        <taxon>Malpighiales</taxon>
        <taxon>Rhizophoraceae</taxon>
        <taxon>Rhizophora</taxon>
    </lineage>
</organism>
<reference evidence="1" key="1">
    <citation type="submission" date="2018-02" db="EMBL/GenBank/DDBJ databases">
        <title>Rhizophora mucronata_Transcriptome.</title>
        <authorList>
            <person name="Meera S.P."/>
            <person name="Sreeshan A."/>
            <person name="Augustine A."/>
        </authorList>
    </citation>
    <scope>NUCLEOTIDE SEQUENCE</scope>
    <source>
        <tissue evidence="1">Leaf</tissue>
    </source>
</reference>
<accession>A0A2P2Q5S1</accession>
<sequence>MSSYMKSKTVLERFHVSQRSANQCLKVSGVYALNGMNALRSLLKLPKSEV</sequence>
<protein>
    <submittedName>
        <fullName evidence="1">Uncharacterized protein</fullName>
    </submittedName>
</protein>
<dbReference type="EMBL" id="GGEC01081844">
    <property type="protein sequence ID" value="MBX62328.1"/>
    <property type="molecule type" value="Transcribed_RNA"/>
</dbReference>